<protein>
    <submittedName>
        <fullName evidence="1">Uncharacterized protein</fullName>
    </submittedName>
</protein>
<name>A0A9P5ZN33_PLEER</name>
<evidence type="ECO:0000313" key="2">
    <source>
        <dbReference type="Proteomes" id="UP000807025"/>
    </source>
</evidence>
<comment type="caution">
    <text evidence="1">The sequence shown here is derived from an EMBL/GenBank/DDBJ whole genome shotgun (WGS) entry which is preliminary data.</text>
</comment>
<dbReference type="AlphaFoldDB" id="A0A9P5ZN33"/>
<proteinExistence type="predicted"/>
<reference evidence="1" key="1">
    <citation type="submission" date="2020-11" db="EMBL/GenBank/DDBJ databases">
        <authorList>
            <consortium name="DOE Joint Genome Institute"/>
            <person name="Ahrendt S."/>
            <person name="Riley R."/>
            <person name="Andreopoulos W."/>
            <person name="Labutti K."/>
            <person name="Pangilinan J."/>
            <person name="Ruiz-Duenas F.J."/>
            <person name="Barrasa J.M."/>
            <person name="Sanchez-Garcia M."/>
            <person name="Camarero S."/>
            <person name="Miyauchi S."/>
            <person name="Serrano A."/>
            <person name="Linde D."/>
            <person name="Babiker R."/>
            <person name="Drula E."/>
            <person name="Ayuso-Fernandez I."/>
            <person name="Pacheco R."/>
            <person name="Padilla G."/>
            <person name="Ferreira P."/>
            <person name="Barriuso J."/>
            <person name="Kellner H."/>
            <person name="Castanera R."/>
            <person name="Alfaro M."/>
            <person name="Ramirez L."/>
            <person name="Pisabarro A.G."/>
            <person name="Kuo A."/>
            <person name="Tritt A."/>
            <person name="Lipzen A."/>
            <person name="He G."/>
            <person name="Yan M."/>
            <person name="Ng V."/>
            <person name="Cullen D."/>
            <person name="Martin F."/>
            <person name="Rosso M.-N."/>
            <person name="Henrissat B."/>
            <person name="Hibbett D."/>
            <person name="Martinez A.T."/>
            <person name="Grigoriev I.V."/>
        </authorList>
    </citation>
    <scope>NUCLEOTIDE SEQUENCE</scope>
    <source>
        <strain evidence="1">ATCC 90797</strain>
    </source>
</reference>
<sequence length="94" mass="10076">MELQCLEAMAARRCSRIICQELLESSGLELSSIQIDGGKKLYSWAMAPIGTSISIYHVWTRLCPLSRRSDGAARAGLTLSVDAGHVAGGLNVRG</sequence>
<gene>
    <name evidence="1" type="ORF">BDN71DRAFT_1455086</name>
</gene>
<accession>A0A9P5ZN33</accession>
<keyword evidence="2" id="KW-1185">Reference proteome</keyword>
<organism evidence="1 2">
    <name type="scientific">Pleurotus eryngii</name>
    <name type="common">Boletus of the steppes</name>
    <dbReference type="NCBI Taxonomy" id="5323"/>
    <lineage>
        <taxon>Eukaryota</taxon>
        <taxon>Fungi</taxon>
        <taxon>Dikarya</taxon>
        <taxon>Basidiomycota</taxon>
        <taxon>Agaricomycotina</taxon>
        <taxon>Agaricomycetes</taxon>
        <taxon>Agaricomycetidae</taxon>
        <taxon>Agaricales</taxon>
        <taxon>Pleurotineae</taxon>
        <taxon>Pleurotaceae</taxon>
        <taxon>Pleurotus</taxon>
    </lineage>
</organism>
<dbReference type="EMBL" id="MU154650">
    <property type="protein sequence ID" value="KAF9490078.1"/>
    <property type="molecule type" value="Genomic_DNA"/>
</dbReference>
<evidence type="ECO:0000313" key="1">
    <source>
        <dbReference type="EMBL" id="KAF9490078.1"/>
    </source>
</evidence>
<dbReference type="Proteomes" id="UP000807025">
    <property type="component" value="Unassembled WGS sequence"/>
</dbReference>